<protein>
    <submittedName>
        <fullName evidence="1">Uncharacterized protein</fullName>
    </submittedName>
</protein>
<dbReference type="AlphaFoldDB" id="A0A8D8TAX4"/>
<name>A0A8D8TAX4_9HEMI</name>
<dbReference type="EMBL" id="HBUF01260989">
    <property type="protein sequence ID" value="CAG6682860.1"/>
    <property type="molecule type" value="Transcribed_RNA"/>
</dbReference>
<reference evidence="1" key="1">
    <citation type="submission" date="2021-05" db="EMBL/GenBank/DDBJ databases">
        <authorList>
            <person name="Alioto T."/>
            <person name="Alioto T."/>
            <person name="Gomez Garrido J."/>
        </authorList>
    </citation>
    <scope>NUCLEOTIDE SEQUENCE</scope>
</reference>
<proteinExistence type="predicted"/>
<evidence type="ECO:0000313" key="1">
    <source>
        <dbReference type="EMBL" id="CAG6682860.1"/>
    </source>
</evidence>
<accession>A0A8D8TAX4</accession>
<sequence length="102" mass="11789">MFFRILLIVASRRIPRNIRISLIVLFNRFPVYIRIFLSILLRRFSIYFRVVQDVTFFCFINDITMKGHISFSGSFQLLLSSSSKCFGSASVDLLGSSAFSYV</sequence>
<organism evidence="1">
    <name type="scientific">Cacopsylla melanoneura</name>
    <dbReference type="NCBI Taxonomy" id="428564"/>
    <lineage>
        <taxon>Eukaryota</taxon>
        <taxon>Metazoa</taxon>
        <taxon>Ecdysozoa</taxon>
        <taxon>Arthropoda</taxon>
        <taxon>Hexapoda</taxon>
        <taxon>Insecta</taxon>
        <taxon>Pterygota</taxon>
        <taxon>Neoptera</taxon>
        <taxon>Paraneoptera</taxon>
        <taxon>Hemiptera</taxon>
        <taxon>Sternorrhyncha</taxon>
        <taxon>Psylloidea</taxon>
        <taxon>Psyllidae</taxon>
        <taxon>Psyllinae</taxon>
        <taxon>Cacopsylla</taxon>
    </lineage>
</organism>